<dbReference type="InterPro" id="IPR050808">
    <property type="entry name" value="Phage_Integrase"/>
</dbReference>
<dbReference type="GO" id="GO:0006310">
    <property type="term" value="P:DNA recombination"/>
    <property type="evidence" value="ECO:0007669"/>
    <property type="project" value="UniProtKB-KW"/>
</dbReference>
<proteinExistence type="inferred from homology"/>
<dbReference type="InterPro" id="IPR002104">
    <property type="entry name" value="Integrase_catalytic"/>
</dbReference>
<dbReference type="InterPro" id="IPR011010">
    <property type="entry name" value="DNA_brk_join_enz"/>
</dbReference>
<dbReference type="HOGENOM" id="CLU_1553126_0_0_6"/>
<dbReference type="AlphaFoldDB" id="Q0I3R8"/>
<keyword evidence="3" id="KW-0233">DNA recombination</keyword>
<comment type="similarity">
    <text evidence="1">Belongs to the 'phage' integrase family.</text>
</comment>
<evidence type="ECO:0000313" key="5">
    <source>
        <dbReference type="EMBL" id="ABI25503.1"/>
    </source>
</evidence>
<dbReference type="CDD" id="cd00801">
    <property type="entry name" value="INT_P4_C"/>
    <property type="match status" value="1"/>
</dbReference>
<dbReference type="PANTHER" id="PTHR30629">
    <property type="entry name" value="PROPHAGE INTEGRASE"/>
    <property type="match status" value="1"/>
</dbReference>
<keyword evidence="2" id="KW-0229">DNA integration</keyword>
<protein>
    <submittedName>
        <fullName evidence="5">Integrase</fullName>
    </submittedName>
</protein>
<dbReference type="PROSITE" id="PS51898">
    <property type="entry name" value="TYR_RECOMBINASE"/>
    <property type="match status" value="1"/>
</dbReference>
<evidence type="ECO:0000256" key="3">
    <source>
        <dbReference type="ARBA" id="ARBA00023172"/>
    </source>
</evidence>
<reference evidence="5" key="1">
    <citation type="submission" date="2006-08" db="EMBL/GenBank/DDBJ databases">
        <title>Complete genome sequence of Haemophilus somnus 129PT.</title>
        <authorList>
            <person name="Copeland A."/>
            <person name="Lucas S."/>
            <person name="Lapidus A."/>
            <person name="Barry K."/>
            <person name="Glavina del Rio T."/>
            <person name="Hammon N."/>
            <person name="Dalin E."/>
            <person name="Tice H."/>
            <person name="Pitluck S."/>
            <person name="Brettin T.S."/>
            <person name="Bruce D."/>
            <person name="Challacombe J.F."/>
            <person name="Chertkov O."/>
            <person name="Detter J.C."/>
            <person name="Gilna P."/>
            <person name="Han S."/>
            <person name="Misra M."/>
            <person name="Tapia R."/>
            <person name="Thayer N.N."/>
            <person name="Xie G."/>
            <person name="Inzana T.J."/>
            <person name="Duncan A.J."/>
            <person name="Siddaramppa S."/>
            <person name="Richardson P."/>
        </authorList>
    </citation>
    <scope>NUCLEOTIDE SEQUENCE</scope>
    <source>
        <strain evidence="5">129PT</strain>
    </source>
</reference>
<sequence length="172" mass="19881">MADFEQSNREALTKLLFRWQLLSMVRPAEAVSVEWSEIDLNKKIWVIPKEKMKKVRTGRFSHSVPLSRQMINILEQLKPITGHHKYVFPSFTKPNPAMSKDTIANALREIGYQGKQDAHGLRAIARTYLEDNMIDFRLAESIRLVRSITLLTTSNSVAQLCNFGWIMCTRIF</sequence>
<accession>Q0I3R8</accession>
<organism evidence="5">
    <name type="scientific">Histophilus somni (strain 129Pt)</name>
    <name type="common">Haemophilus somnus</name>
    <dbReference type="NCBI Taxonomy" id="205914"/>
    <lineage>
        <taxon>Bacteria</taxon>
        <taxon>Pseudomonadati</taxon>
        <taxon>Pseudomonadota</taxon>
        <taxon>Gammaproteobacteria</taxon>
        <taxon>Pasteurellales</taxon>
        <taxon>Pasteurellaceae</taxon>
        <taxon>Histophilus</taxon>
    </lineage>
</organism>
<evidence type="ECO:0000256" key="1">
    <source>
        <dbReference type="ARBA" id="ARBA00008857"/>
    </source>
</evidence>
<evidence type="ECO:0000259" key="4">
    <source>
        <dbReference type="PROSITE" id="PS51898"/>
    </source>
</evidence>
<gene>
    <name evidence="5" type="primary">int</name>
    <name evidence="5" type="ordered locus">HS_1228</name>
</gene>
<dbReference type="KEGG" id="hso:HS_1228"/>
<dbReference type="InterPro" id="IPR013762">
    <property type="entry name" value="Integrase-like_cat_sf"/>
</dbReference>
<dbReference type="GO" id="GO:0003677">
    <property type="term" value="F:DNA binding"/>
    <property type="evidence" value="ECO:0007669"/>
    <property type="project" value="InterPro"/>
</dbReference>
<dbReference type="SUPFAM" id="SSF56349">
    <property type="entry name" value="DNA breaking-rejoining enzymes"/>
    <property type="match status" value="1"/>
</dbReference>
<dbReference type="eggNOG" id="COG0582">
    <property type="taxonomic scope" value="Bacteria"/>
</dbReference>
<dbReference type="Pfam" id="PF00589">
    <property type="entry name" value="Phage_integrase"/>
    <property type="match status" value="1"/>
</dbReference>
<dbReference type="PANTHER" id="PTHR30629:SF2">
    <property type="entry name" value="PROPHAGE INTEGRASE INTS-RELATED"/>
    <property type="match status" value="1"/>
</dbReference>
<name>Q0I3R8_HISS1</name>
<feature type="domain" description="Tyr recombinase" evidence="4">
    <location>
        <begin position="1"/>
        <end position="172"/>
    </location>
</feature>
<dbReference type="EMBL" id="CP000436">
    <property type="protein sequence ID" value="ABI25503.1"/>
    <property type="molecule type" value="Genomic_DNA"/>
</dbReference>
<dbReference type="GO" id="GO:0015074">
    <property type="term" value="P:DNA integration"/>
    <property type="evidence" value="ECO:0007669"/>
    <property type="project" value="UniProtKB-KW"/>
</dbReference>
<evidence type="ECO:0000256" key="2">
    <source>
        <dbReference type="ARBA" id="ARBA00022908"/>
    </source>
</evidence>
<dbReference type="Gene3D" id="1.10.443.10">
    <property type="entry name" value="Intergrase catalytic core"/>
    <property type="match status" value="1"/>
</dbReference>